<dbReference type="RefSeq" id="WP_193928401.1">
    <property type="nucleotide sequence ID" value="NZ_JADEYC010000017.1"/>
</dbReference>
<feature type="transmembrane region" description="Helical" evidence="2">
    <location>
        <begin position="131"/>
        <end position="153"/>
    </location>
</feature>
<keyword evidence="2" id="KW-1133">Transmembrane helix</keyword>
<feature type="compositionally biased region" description="Basic and acidic residues" evidence="1">
    <location>
        <begin position="1"/>
        <end position="11"/>
    </location>
</feature>
<feature type="region of interest" description="Disordered" evidence="1">
    <location>
        <begin position="78"/>
        <end position="113"/>
    </location>
</feature>
<reference evidence="3" key="1">
    <citation type="submission" date="2020-10" db="EMBL/GenBank/DDBJ databases">
        <title>Diversity and distribution of actinomycetes associated with coral in the coast of Hainan.</title>
        <authorList>
            <person name="Li F."/>
        </authorList>
    </citation>
    <scope>NUCLEOTIDE SEQUENCE</scope>
    <source>
        <strain evidence="3">HNM0983</strain>
    </source>
</reference>
<dbReference type="EMBL" id="JADEYC010000017">
    <property type="protein sequence ID" value="MBE9374947.1"/>
    <property type="molecule type" value="Genomic_DNA"/>
</dbReference>
<feature type="compositionally biased region" description="Low complexity" evidence="1">
    <location>
        <begin position="44"/>
        <end position="55"/>
    </location>
</feature>
<evidence type="ECO:0000256" key="1">
    <source>
        <dbReference type="SAM" id="MobiDB-lite"/>
    </source>
</evidence>
<feature type="region of interest" description="Disordered" evidence="1">
    <location>
        <begin position="1"/>
        <end position="60"/>
    </location>
</feature>
<evidence type="ECO:0000313" key="4">
    <source>
        <dbReference type="Proteomes" id="UP000598360"/>
    </source>
</evidence>
<gene>
    <name evidence="3" type="ORF">IQ251_10895</name>
</gene>
<keyword evidence="2" id="KW-0812">Transmembrane</keyword>
<accession>A0A929G0L8</accession>
<dbReference type="Proteomes" id="UP000598360">
    <property type="component" value="Unassembled WGS sequence"/>
</dbReference>
<feature type="region of interest" description="Disordered" evidence="1">
    <location>
        <begin position="159"/>
        <end position="178"/>
    </location>
</feature>
<comment type="caution">
    <text evidence="3">The sequence shown here is derived from an EMBL/GenBank/DDBJ whole genome shotgun (WGS) entry which is preliminary data.</text>
</comment>
<feature type="compositionally biased region" description="Pro residues" evidence="1">
    <location>
        <begin position="95"/>
        <end position="111"/>
    </location>
</feature>
<keyword evidence="2" id="KW-0472">Membrane</keyword>
<protein>
    <submittedName>
        <fullName evidence="3">Uncharacterized protein</fullName>
    </submittedName>
</protein>
<name>A0A929G0L8_9PSEU</name>
<evidence type="ECO:0000313" key="3">
    <source>
        <dbReference type="EMBL" id="MBE9374947.1"/>
    </source>
</evidence>
<proteinExistence type="predicted"/>
<keyword evidence="4" id="KW-1185">Reference proteome</keyword>
<dbReference type="AlphaFoldDB" id="A0A929G0L8"/>
<sequence length="294" mass="31243">MTDRHESHDPSAADGPSGSAPRPDDAEIVDAEVVPTAEQRGDTAPASTAPAAQPPADDEEFQRYQEFLEFQRFREWQRTRGDPQAGDTAGQPVPAGEPPGARPQETPPAPRGRPLWKRALGLLRYKFVRRIGYLLLFLLLAPYLFGAVVNHYLGTGSSDSGGPGSGGVPADSVPVKSTSPKQAVRGLYNWLGSSDPERVCGLFEPGGRAAFAQEHGAADCAGAARELNEQVTDPNGYANPKFGEDAVAEAGDEAQVLGCRISVSGGPQLGTFKFERQHDGGWTIAAYSMRAANC</sequence>
<evidence type="ECO:0000256" key="2">
    <source>
        <dbReference type="SAM" id="Phobius"/>
    </source>
</evidence>
<organism evidence="3 4">
    <name type="scientific">Saccharopolyspora montiporae</name>
    <dbReference type="NCBI Taxonomy" id="2781240"/>
    <lineage>
        <taxon>Bacteria</taxon>
        <taxon>Bacillati</taxon>
        <taxon>Actinomycetota</taxon>
        <taxon>Actinomycetes</taxon>
        <taxon>Pseudonocardiales</taxon>
        <taxon>Pseudonocardiaceae</taxon>
        <taxon>Saccharopolyspora</taxon>
    </lineage>
</organism>